<dbReference type="NCBIfam" id="TIGR01770">
    <property type="entry name" value="NDH_I_N"/>
    <property type="match status" value="1"/>
</dbReference>
<feature type="domain" description="NADH:quinone oxidoreductase/Mrp antiporter transmembrane" evidence="7">
    <location>
        <begin position="162"/>
        <end position="458"/>
    </location>
</feature>
<feature type="transmembrane region" description="Helical" evidence="5">
    <location>
        <begin position="363"/>
        <end position="386"/>
    </location>
</feature>
<evidence type="ECO:0000259" key="7">
    <source>
        <dbReference type="Pfam" id="PF00361"/>
    </source>
</evidence>
<evidence type="ECO:0000256" key="3">
    <source>
        <dbReference type="ARBA" id="ARBA00022989"/>
    </source>
</evidence>
<feature type="transmembrane region" description="Helical" evidence="5">
    <location>
        <begin position="49"/>
        <end position="70"/>
    </location>
</feature>
<comment type="catalytic activity">
    <reaction evidence="5">
        <text>a quinone + NADH + 5 H(+)(in) = a quinol + NAD(+) + 4 H(+)(out)</text>
        <dbReference type="Rhea" id="RHEA:57888"/>
        <dbReference type="ChEBI" id="CHEBI:15378"/>
        <dbReference type="ChEBI" id="CHEBI:24646"/>
        <dbReference type="ChEBI" id="CHEBI:57540"/>
        <dbReference type="ChEBI" id="CHEBI:57945"/>
        <dbReference type="ChEBI" id="CHEBI:132124"/>
    </reaction>
</comment>
<feature type="transmembrane region" description="Helical" evidence="5">
    <location>
        <begin position="20"/>
        <end position="42"/>
    </location>
</feature>
<feature type="transmembrane region" description="Helical" evidence="5">
    <location>
        <begin position="168"/>
        <end position="186"/>
    </location>
</feature>
<evidence type="ECO:0000256" key="6">
    <source>
        <dbReference type="RuleBase" id="RU000320"/>
    </source>
</evidence>
<dbReference type="NCBIfam" id="NF004441">
    <property type="entry name" value="PRK05777.1-4"/>
    <property type="match status" value="1"/>
</dbReference>
<keyword evidence="4 5" id="KW-0472">Membrane</keyword>
<keyword evidence="5" id="KW-0813">Transport</keyword>
<dbReference type="GO" id="GO:0048038">
    <property type="term" value="F:quinone binding"/>
    <property type="evidence" value="ECO:0007669"/>
    <property type="project" value="UniProtKB-KW"/>
</dbReference>
<comment type="function">
    <text evidence="5">NDH-1 shuttles electrons from NADH, via FMN and iron-sulfur (Fe-S) centers, to quinones in the respiratory chain. The immediate electron acceptor for the enzyme in this species is believed to be a menaquinone. Couples the redox reaction to proton translocation (for every two electrons transferred, four hydrogen ions are translocated across the cytoplasmic membrane), and thus conserves the redox energy in a proton gradient.</text>
</comment>
<feature type="transmembrane region" description="Helical" evidence="5">
    <location>
        <begin position="282"/>
        <end position="303"/>
    </location>
</feature>
<dbReference type="Pfam" id="PF00361">
    <property type="entry name" value="Proton_antipo_M"/>
    <property type="match status" value="1"/>
</dbReference>
<dbReference type="InterPro" id="IPR010096">
    <property type="entry name" value="NADH-Q_OxRdtase_suN/2"/>
</dbReference>
<sequence>MTAALSSVPAAEFVQAKVEYAAVLPIFIIFGAALVGVLIEAFAPRRSRYVIQLGFTLAAIIAAFLVLVLYSRDHQAKTAAGAIVIDGPALFLQGTVLALGAIGLLAMAERLDTSQADTFTQSGSAVPGSPQEATAVRLGATTTEFFPLTLFALSGMMMFPAAGDLLTMFIALEVLSLPLYILTGLARRRRLLSQEASLKYFLLGAFSSAFFLFGSALIYGFAGSVNFTKIAAAVPATNGMDSIAVPGVLLIAVGLLFKVGAVPFHSWTPDVYQGAPTPVTGFMAACTKVAAFGALLRVLYVAFEGLRWNWQPVIAVVAVLTMIVGAVLSVTQTDIKRLLAYSSITHAGFVLVGVLAMDRAGVSATMFYLVAYGFSTIAAFALIALVRSSGSEATHLSQWAGLGKTSPVVAGSFTFLMLAFAGIPLTSGFTAKFAVFGAAVGHDGTWLAVIGVLASAITAFVYVRVIVLMYFSEPTGDTIVLAPSILTAAAVTVGLAVTLLLGVVPSPLLDLANDSSLFIP</sequence>
<dbReference type="EMBL" id="CP011112">
    <property type="protein sequence ID" value="AKU17921.1"/>
    <property type="molecule type" value="Genomic_DNA"/>
</dbReference>
<evidence type="ECO:0000313" key="8">
    <source>
        <dbReference type="EMBL" id="AKU17921.1"/>
    </source>
</evidence>
<keyword evidence="2 5" id="KW-0812">Transmembrane</keyword>
<name>A0A0K1JMI0_9MICO</name>
<organism evidence="8 9">
    <name type="scientific">Luteipulveratus mongoliensis</name>
    <dbReference type="NCBI Taxonomy" id="571913"/>
    <lineage>
        <taxon>Bacteria</taxon>
        <taxon>Bacillati</taxon>
        <taxon>Actinomycetota</taxon>
        <taxon>Actinomycetes</taxon>
        <taxon>Micrococcales</taxon>
        <taxon>Dermacoccaceae</taxon>
        <taxon>Luteipulveratus</taxon>
    </lineage>
</organism>
<keyword evidence="9" id="KW-1185">Reference proteome</keyword>
<feature type="transmembrane region" description="Helical" evidence="5">
    <location>
        <begin position="407"/>
        <end position="426"/>
    </location>
</feature>
<dbReference type="EC" id="7.1.1.-" evidence="5"/>
<comment type="subunit">
    <text evidence="5">NDH-1 is composed of 14 different subunits. Subunits NuoA, H, J, K, L, M, N constitute the membrane sector of the complex.</text>
</comment>
<dbReference type="HAMAP" id="MF_00445">
    <property type="entry name" value="NDH1_NuoN_1"/>
    <property type="match status" value="1"/>
</dbReference>
<keyword evidence="5" id="KW-0874">Quinone</keyword>
<keyword evidence="5" id="KW-0520">NAD</keyword>
<feature type="transmembrane region" description="Helical" evidence="5">
    <location>
        <begin position="446"/>
        <end position="467"/>
    </location>
</feature>
<evidence type="ECO:0000256" key="4">
    <source>
        <dbReference type="ARBA" id="ARBA00023136"/>
    </source>
</evidence>
<evidence type="ECO:0000256" key="5">
    <source>
        <dbReference type="HAMAP-Rule" id="MF_00445"/>
    </source>
</evidence>
<feature type="transmembrane region" description="Helical" evidence="5">
    <location>
        <begin position="338"/>
        <end position="357"/>
    </location>
</feature>
<dbReference type="GO" id="GO:0050136">
    <property type="term" value="F:NADH dehydrogenase (quinone) (non-electrogenic) activity"/>
    <property type="evidence" value="ECO:0007669"/>
    <property type="project" value="UniProtKB-UniRule"/>
</dbReference>
<feature type="transmembrane region" description="Helical" evidence="5">
    <location>
        <begin position="479"/>
        <end position="504"/>
    </location>
</feature>
<dbReference type="InterPro" id="IPR001750">
    <property type="entry name" value="ND/Mrp_TM"/>
</dbReference>
<feature type="transmembrane region" description="Helical" evidence="5">
    <location>
        <begin position="90"/>
        <end position="108"/>
    </location>
</feature>
<dbReference type="GO" id="GO:0005886">
    <property type="term" value="C:plasma membrane"/>
    <property type="evidence" value="ECO:0007669"/>
    <property type="project" value="UniProtKB-SubCell"/>
</dbReference>
<dbReference type="STRING" id="571913.VV02_22080"/>
<gene>
    <name evidence="5" type="primary">nuoN</name>
    <name evidence="8" type="ORF">VV02_22080</name>
</gene>
<dbReference type="GO" id="GO:0042773">
    <property type="term" value="P:ATP synthesis coupled electron transport"/>
    <property type="evidence" value="ECO:0007669"/>
    <property type="project" value="InterPro"/>
</dbReference>
<keyword evidence="3 5" id="KW-1133">Transmembrane helix</keyword>
<dbReference type="Proteomes" id="UP000066480">
    <property type="component" value="Chromosome"/>
</dbReference>
<evidence type="ECO:0000313" key="9">
    <source>
        <dbReference type="Proteomes" id="UP000066480"/>
    </source>
</evidence>
<dbReference type="AlphaFoldDB" id="A0A0K1JMI0"/>
<evidence type="ECO:0000256" key="1">
    <source>
        <dbReference type="ARBA" id="ARBA00004127"/>
    </source>
</evidence>
<dbReference type="GO" id="GO:0008137">
    <property type="term" value="F:NADH dehydrogenase (ubiquinone) activity"/>
    <property type="evidence" value="ECO:0007669"/>
    <property type="project" value="InterPro"/>
</dbReference>
<feature type="transmembrane region" description="Helical" evidence="5">
    <location>
        <begin position="309"/>
        <end position="331"/>
    </location>
</feature>
<dbReference type="KEGG" id="lmoi:VV02_22080"/>
<accession>A0A0K1JMI0</accession>
<keyword evidence="5" id="KW-1003">Cell membrane</keyword>
<comment type="similarity">
    <text evidence="5">Belongs to the complex I subunit 2 family.</text>
</comment>
<feature type="transmembrane region" description="Helical" evidence="5">
    <location>
        <begin position="198"/>
        <end position="222"/>
    </location>
</feature>
<proteinExistence type="inferred from homology"/>
<feature type="transmembrane region" description="Helical" evidence="5">
    <location>
        <begin position="242"/>
        <end position="261"/>
    </location>
</feature>
<dbReference type="GO" id="GO:0012505">
    <property type="term" value="C:endomembrane system"/>
    <property type="evidence" value="ECO:0007669"/>
    <property type="project" value="UniProtKB-SubCell"/>
</dbReference>
<keyword evidence="5" id="KW-1278">Translocase</keyword>
<dbReference type="RefSeq" id="WP_052595100.1">
    <property type="nucleotide sequence ID" value="NZ_CP011112.1"/>
</dbReference>
<dbReference type="PATRIC" id="fig|571913.6.peg.4471"/>
<keyword evidence="8" id="KW-0830">Ubiquinone</keyword>
<evidence type="ECO:0000256" key="2">
    <source>
        <dbReference type="ARBA" id="ARBA00022692"/>
    </source>
</evidence>
<comment type="subcellular location">
    <subcellularLocation>
        <location evidence="5">Cell membrane</location>
        <topology evidence="5">Multi-pass membrane protein</topology>
    </subcellularLocation>
    <subcellularLocation>
        <location evidence="1">Endomembrane system</location>
        <topology evidence="1">Multi-pass membrane protein</topology>
    </subcellularLocation>
    <subcellularLocation>
        <location evidence="6">Membrane</location>
        <topology evidence="6">Multi-pass membrane protein</topology>
    </subcellularLocation>
</comment>
<dbReference type="PANTHER" id="PTHR22773">
    <property type="entry name" value="NADH DEHYDROGENASE"/>
    <property type="match status" value="1"/>
</dbReference>
<dbReference type="OrthoDB" id="9811718at2"/>
<reference evidence="8 9" key="1">
    <citation type="submission" date="2015-03" db="EMBL/GenBank/DDBJ databases">
        <title>Luteipulveratus halotolerans sp. nov., a novel actinobacterium (Dermacoccaceae) from Sarawak, Malaysia.</title>
        <authorList>
            <person name="Juboi H."/>
            <person name="Basik A."/>
            <person name="Shamsul S.S."/>
            <person name="Arnold P."/>
            <person name="Schmitt E.K."/>
            <person name="Sanglier J.-J."/>
            <person name="Yeo T."/>
        </authorList>
    </citation>
    <scope>NUCLEOTIDE SEQUENCE [LARGE SCALE GENOMIC DNA]</scope>
    <source>
        <strain evidence="8 9">MN07-A0370</strain>
    </source>
</reference>
<protein>
    <recommendedName>
        <fullName evidence="5">NADH-quinone oxidoreductase subunit N</fullName>
        <ecNumber evidence="5">7.1.1.-</ecNumber>
    </recommendedName>
    <alternativeName>
        <fullName evidence="5">NADH dehydrogenase I subunit N</fullName>
    </alternativeName>
    <alternativeName>
        <fullName evidence="5">NDH-1 subunit N</fullName>
    </alternativeName>
</protein>